<protein>
    <submittedName>
        <fullName evidence="1">Acyl-CoA thioester hydrolase</fullName>
        <ecNumber evidence="1">3.1.2.-</ecNumber>
    </submittedName>
</protein>
<evidence type="ECO:0000313" key="2">
    <source>
        <dbReference type="Proteomes" id="UP000770785"/>
    </source>
</evidence>
<dbReference type="SUPFAM" id="SSF54637">
    <property type="entry name" value="Thioesterase/thiol ester dehydrase-isomerase"/>
    <property type="match status" value="1"/>
</dbReference>
<dbReference type="EC" id="3.1.2.-" evidence="1"/>
<dbReference type="CDD" id="cd00586">
    <property type="entry name" value="4HBT"/>
    <property type="match status" value="1"/>
</dbReference>
<accession>A0ABX0X8Z6</accession>
<dbReference type="Proteomes" id="UP000770785">
    <property type="component" value="Unassembled WGS sequence"/>
</dbReference>
<dbReference type="InterPro" id="IPR050563">
    <property type="entry name" value="4-hydroxybenzoyl-CoA_TE"/>
</dbReference>
<organism evidence="1 2">
    <name type="scientific">Neolewinella antarctica</name>
    <dbReference type="NCBI Taxonomy" id="442734"/>
    <lineage>
        <taxon>Bacteria</taxon>
        <taxon>Pseudomonadati</taxon>
        <taxon>Bacteroidota</taxon>
        <taxon>Saprospiria</taxon>
        <taxon>Saprospirales</taxon>
        <taxon>Lewinellaceae</taxon>
        <taxon>Neolewinella</taxon>
    </lineage>
</organism>
<keyword evidence="2" id="KW-1185">Reference proteome</keyword>
<dbReference type="Gene3D" id="3.10.129.10">
    <property type="entry name" value="Hotdog Thioesterase"/>
    <property type="match status" value="1"/>
</dbReference>
<name>A0ABX0X8Z6_9BACT</name>
<dbReference type="GO" id="GO:0016787">
    <property type="term" value="F:hydrolase activity"/>
    <property type="evidence" value="ECO:0007669"/>
    <property type="project" value="UniProtKB-KW"/>
</dbReference>
<comment type="caution">
    <text evidence="1">The sequence shown here is derived from an EMBL/GenBank/DDBJ whole genome shotgun (WGS) entry which is preliminary data.</text>
</comment>
<gene>
    <name evidence="1" type="ORF">GGR27_000910</name>
</gene>
<proteinExistence type="predicted"/>
<dbReference type="EMBL" id="JAATJH010000001">
    <property type="protein sequence ID" value="NJC25429.1"/>
    <property type="molecule type" value="Genomic_DNA"/>
</dbReference>
<dbReference type="RefSeq" id="WP_168036181.1">
    <property type="nucleotide sequence ID" value="NZ_JAATJH010000001.1"/>
</dbReference>
<dbReference type="PANTHER" id="PTHR31793">
    <property type="entry name" value="4-HYDROXYBENZOYL-COA THIOESTERASE FAMILY MEMBER"/>
    <property type="match status" value="1"/>
</dbReference>
<sequence>MRLSLEDFQTTVEFPTHWGDMDSARHVNNLVYLKWAETARVIYFEAMNMNTAFAGEGTGTILGWQDCKYIFPMTHPDTVVVGVRTSEILEDRFTLQTAVFSKNHERIVAVSHQVMVPYNYSELRKVAMPQEWIDGIEKIESADWFAKLQAS</sequence>
<keyword evidence="1" id="KW-0378">Hydrolase</keyword>
<reference evidence="1 2" key="1">
    <citation type="submission" date="2020-03" db="EMBL/GenBank/DDBJ databases">
        <title>Genomic Encyclopedia of Type Strains, Phase IV (KMG-IV): sequencing the most valuable type-strain genomes for metagenomic binning, comparative biology and taxonomic classification.</title>
        <authorList>
            <person name="Goeker M."/>
        </authorList>
    </citation>
    <scope>NUCLEOTIDE SEQUENCE [LARGE SCALE GENOMIC DNA]</scope>
    <source>
        <strain evidence="1 2">DSM 105096</strain>
    </source>
</reference>
<dbReference type="InterPro" id="IPR029069">
    <property type="entry name" value="HotDog_dom_sf"/>
</dbReference>
<dbReference type="Pfam" id="PF13279">
    <property type="entry name" value="4HBT_2"/>
    <property type="match status" value="1"/>
</dbReference>
<dbReference type="PANTHER" id="PTHR31793:SF39">
    <property type="entry name" value="THIOESTERASE_THIOL ESTER DEHYDRASE-ISOMERASE"/>
    <property type="match status" value="1"/>
</dbReference>
<evidence type="ECO:0000313" key="1">
    <source>
        <dbReference type="EMBL" id="NJC25429.1"/>
    </source>
</evidence>